<feature type="region of interest" description="Disordered" evidence="4">
    <location>
        <begin position="640"/>
        <end position="661"/>
    </location>
</feature>
<comment type="caution">
    <text evidence="6">The sequence shown here is derived from an EMBL/GenBank/DDBJ whole genome shotgun (WGS) entry which is preliminary data.</text>
</comment>
<dbReference type="FunFam" id="3.40.50.300:FF:000366">
    <property type="entry name" value="GTPase, IMAP family member 2"/>
    <property type="match status" value="1"/>
</dbReference>
<keyword evidence="7" id="KW-1185">Reference proteome</keyword>
<dbReference type="Pfam" id="PF04548">
    <property type="entry name" value="AIG1"/>
    <property type="match status" value="3"/>
</dbReference>
<dbReference type="InterPro" id="IPR045058">
    <property type="entry name" value="GIMA/IAN/Toc"/>
</dbReference>
<name>A0AAW0Q2Y6_9GOBI</name>
<evidence type="ECO:0000259" key="5">
    <source>
        <dbReference type="PROSITE" id="PS51720"/>
    </source>
</evidence>
<dbReference type="GO" id="GO:0005525">
    <property type="term" value="F:GTP binding"/>
    <property type="evidence" value="ECO:0007669"/>
    <property type="project" value="UniProtKB-KW"/>
</dbReference>
<reference evidence="7" key="1">
    <citation type="submission" date="2024-04" db="EMBL/GenBank/DDBJ databases">
        <title>Salinicola lusitanus LLJ914,a marine bacterium isolated from the Okinawa Trough.</title>
        <authorList>
            <person name="Li J."/>
        </authorList>
    </citation>
    <scope>NUCLEOTIDE SEQUENCE [LARGE SCALE GENOMIC DNA]</scope>
</reference>
<dbReference type="PANTHER" id="PTHR10903">
    <property type="entry name" value="GTPASE, IMAP FAMILY MEMBER-RELATED"/>
    <property type="match status" value="1"/>
</dbReference>
<dbReference type="PANTHER" id="PTHR10903:SF170">
    <property type="entry name" value="GTPASE IMAP FAMILY MEMBER 7"/>
    <property type="match status" value="1"/>
</dbReference>
<dbReference type="PROSITE" id="PS51720">
    <property type="entry name" value="G_AIG1"/>
    <property type="match status" value="1"/>
</dbReference>
<evidence type="ECO:0000256" key="4">
    <source>
        <dbReference type="SAM" id="MobiDB-lite"/>
    </source>
</evidence>
<evidence type="ECO:0000256" key="3">
    <source>
        <dbReference type="ARBA" id="ARBA00023134"/>
    </source>
</evidence>
<proteinExistence type="inferred from homology"/>
<dbReference type="Proteomes" id="UP001460270">
    <property type="component" value="Unassembled WGS sequence"/>
</dbReference>
<dbReference type="EMBL" id="JBBPFD010000003">
    <property type="protein sequence ID" value="KAK7933350.1"/>
    <property type="molecule type" value="Genomic_DNA"/>
</dbReference>
<feature type="region of interest" description="Disordered" evidence="4">
    <location>
        <begin position="733"/>
        <end position="752"/>
    </location>
</feature>
<evidence type="ECO:0000256" key="2">
    <source>
        <dbReference type="ARBA" id="ARBA00022741"/>
    </source>
</evidence>
<accession>A0AAW0Q2Y6</accession>
<organism evidence="6 7">
    <name type="scientific">Mugilogobius chulae</name>
    <name type="common">yellowstripe goby</name>
    <dbReference type="NCBI Taxonomy" id="88201"/>
    <lineage>
        <taxon>Eukaryota</taxon>
        <taxon>Metazoa</taxon>
        <taxon>Chordata</taxon>
        <taxon>Craniata</taxon>
        <taxon>Vertebrata</taxon>
        <taxon>Euteleostomi</taxon>
        <taxon>Actinopterygii</taxon>
        <taxon>Neopterygii</taxon>
        <taxon>Teleostei</taxon>
        <taxon>Neoteleostei</taxon>
        <taxon>Acanthomorphata</taxon>
        <taxon>Gobiaria</taxon>
        <taxon>Gobiiformes</taxon>
        <taxon>Gobioidei</taxon>
        <taxon>Gobiidae</taxon>
        <taxon>Gobionellinae</taxon>
        <taxon>Mugilogobius</taxon>
    </lineage>
</organism>
<dbReference type="SUPFAM" id="SSF52540">
    <property type="entry name" value="P-loop containing nucleoside triphosphate hydrolases"/>
    <property type="match status" value="1"/>
</dbReference>
<dbReference type="CDD" id="cd01852">
    <property type="entry name" value="AIG1"/>
    <property type="match status" value="1"/>
</dbReference>
<dbReference type="Gene3D" id="3.40.50.300">
    <property type="entry name" value="P-loop containing nucleotide triphosphate hydrolases"/>
    <property type="match status" value="3"/>
</dbReference>
<protein>
    <recommendedName>
        <fullName evidence="5">AIG1-type G domain-containing protein</fullName>
    </recommendedName>
</protein>
<evidence type="ECO:0000313" key="7">
    <source>
        <dbReference type="Proteomes" id="UP001460270"/>
    </source>
</evidence>
<keyword evidence="3" id="KW-0342">GTP-binding</keyword>
<feature type="domain" description="AIG1-type G" evidence="5">
    <location>
        <begin position="431"/>
        <end position="633"/>
    </location>
</feature>
<evidence type="ECO:0000313" key="6">
    <source>
        <dbReference type="EMBL" id="KAK7933350.1"/>
    </source>
</evidence>
<dbReference type="InterPro" id="IPR027417">
    <property type="entry name" value="P-loop_NTPase"/>
</dbReference>
<gene>
    <name evidence="6" type="ORF">WMY93_004246</name>
</gene>
<dbReference type="InterPro" id="IPR006703">
    <property type="entry name" value="G_AIG1"/>
</dbReference>
<keyword evidence="2" id="KW-0547">Nucleotide-binding</keyword>
<dbReference type="AlphaFoldDB" id="A0AAW0Q2Y6"/>
<comment type="similarity">
    <text evidence="1">Belongs to the TRAFAC class TrmE-Era-EngA-EngB-Septin-like GTPase superfamily. AIG1/Toc34/Toc159-like paraseptin GTPase family. IAN subfamily.</text>
</comment>
<sequence length="883" mass="103071">MFGKTFEDMTTLTNFLLEQNASKPNLTLNINQCVQGTWNHRPITVYRIQNNASNDEIKHEIKQCVASCPPGPNVLLLLIDPSDFSESDSEKLQYTLGCFDKNAFEFSIVVTKKQNVLDLNEFEQNIVQKCNKRHLTIIMDNEACPVQEIKAFMQKVEDLVKQKHGEHLSLKGTFESTNINEQQTQEELCSSPSRLLPKEQRVHLQTGQNYGAVSKAPLNIVLFGRFEELKKLAAKSILEQRAQGHVVVLPTLYGKPINDAREEAYRSITACSSEGVHAFALVLPVGISSLRDEFELEAVVDSYGPHVNALTMILFTVDSKTAAAEVRNLLKSDSEVKLLSGMCANRYFVMNINDNKQVPELLRTVKNMRQKPFTKDKFSTPGLTRVASLCIPRNTGQYTLNRWKKQISQYGQRRSEHATSPPSANFKINHKESLRVVIVGKTGCGKSATGNTILGQDEFPAEASATSVTRECMKVEGTVEGRRIEIVDTPGLFDTTLTNSEIQQELVKCISLLAPGPHAFLIVIQMTRFTEEEQGTVSMIKDFFGKDSAKFIVVVLTRGDDLGDKTVERYIGEDSLLRNVIEDCGGRYVVFNNKNPENRDQVKELVQKIDKMKVQEQRLESQMFVERRYKELKEKQERYQREQERRKREQEEREQEEERRKSEEETWRESFEIRHEDLLRRIQSDESNIIQPELMAMMQSIDEMRTEIEQWSDNQRKWWEKRYEEEERRRMEDWERQRKHEEEQREYEKKRSEEEMKWRKKEELLMEKHKQEIEKIKRKYESEARKKAEQSNEFQKKYAAEFIEQCEVKLANLLKVKVHKKNFDLLMETQKSEMKELEKKYKGNEREFQKQKTQLQRNHDTEVKLWIRDRCTTAGKSKRCIIL</sequence>
<evidence type="ECO:0000256" key="1">
    <source>
        <dbReference type="ARBA" id="ARBA00008535"/>
    </source>
</evidence>